<dbReference type="Gene3D" id="3.40.50.150">
    <property type="entry name" value="Vaccinia Virus protein VP39"/>
    <property type="match status" value="1"/>
</dbReference>
<evidence type="ECO:0008006" key="3">
    <source>
        <dbReference type="Google" id="ProtNLM"/>
    </source>
</evidence>
<dbReference type="InterPro" id="IPR029063">
    <property type="entry name" value="SAM-dependent_MTases_sf"/>
</dbReference>
<dbReference type="RefSeq" id="WP_213163557.1">
    <property type="nucleotide sequence ID" value="NZ_CP058214.1"/>
</dbReference>
<dbReference type="SUPFAM" id="SSF53335">
    <property type="entry name" value="S-adenosyl-L-methionine-dependent methyltransferases"/>
    <property type="match status" value="1"/>
</dbReference>
<gene>
    <name evidence="1" type="ORF">HW532_06175</name>
</gene>
<dbReference type="AlphaFoldDB" id="A0A7S8C2T1"/>
<protein>
    <recommendedName>
        <fullName evidence="3">Class I SAM-dependent methyltransferase</fullName>
    </recommendedName>
</protein>
<reference evidence="1 2" key="1">
    <citation type="submission" date="2020-06" db="EMBL/GenBank/DDBJ databases">
        <title>Genome sequence of 2 isolates from Red Sea Mangroves.</title>
        <authorList>
            <person name="Sefrji F."/>
            <person name="Michoud G."/>
            <person name="Merlino G."/>
            <person name="Daffonchio D."/>
        </authorList>
    </citation>
    <scope>NUCLEOTIDE SEQUENCE [LARGE SCALE GENOMIC DNA]</scope>
    <source>
        <strain evidence="1 2">R1DC25</strain>
    </source>
</reference>
<proteinExistence type="predicted"/>
<evidence type="ECO:0000313" key="2">
    <source>
        <dbReference type="Proteomes" id="UP000593594"/>
    </source>
</evidence>
<evidence type="ECO:0000313" key="1">
    <source>
        <dbReference type="EMBL" id="QPC42323.1"/>
    </source>
</evidence>
<sequence length="192" mass="21188">MEPLRLLEMGLLRTDIQERNPGGPHASVPSLAMWRDYLPNATIYGFDIADFSAAPAMPGVHILRGNSGRLEDLDRLIAQSGGLFDVIVDDASHASHHQQIALARLFPRLRPGGLYCIENLHHQPAGIEPGNAVRTLDLLRALACGRGRETPHLDRHALAEIKAAIADIAFYDSLDRSFGEIHRDALAILRRR</sequence>
<name>A0A7S8C2T1_9HYPH</name>
<accession>A0A7S8C2T1</accession>
<dbReference type="EMBL" id="CP058214">
    <property type="protein sequence ID" value="QPC42323.1"/>
    <property type="molecule type" value="Genomic_DNA"/>
</dbReference>
<dbReference type="Proteomes" id="UP000593594">
    <property type="component" value="Chromosome"/>
</dbReference>
<keyword evidence="2" id="KW-1185">Reference proteome</keyword>
<dbReference type="KEGG" id="kmn:HW532_06175"/>
<organism evidence="1 2">
    <name type="scientific">Kaustia mangrovi</name>
    <dbReference type="NCBI Taxonomy" id="2593653"/>
    <lineage>
        <taxon>Bacteria</taxon>
        <taxon>Pseudomonadati</taxon>
        <taxon>Pseudomonadota</taxon>
        <taxon>Alphaproteobacteria</taxon>
        <taxon>Hyphomicrobiales</taxon>
        <taxon>Parvibaculaceae</taxon>
        <taxon>Kaustia</taxon>
    </lineage>
</organism>